<comment type="cofactor">
    <cofactor evidence="7">
        <name>Ni(2+)</name>
        <dbReference type="ChEBI" id="CHEBI:49786"/>
    </cofactor>
    <text evidence="7">Binds 1 nickel ion per subunit.</text>
</comment>
<keyword evidence="5 7" id="KW-0238">DNA-binding</keyword>
<dbReference type="InterPro" id="IPR045865">
    <property type="entry name" value="ACT-like_dom_sf"/>
</dbReference>
<dbReference type="RefSeq" id="WP_264599942.1">
    <property type="nucleotide sequence ID" value="NZ_JAOQNS010000002.1"/>
</dbReference>
<evidence type="ECO:0000256" key="6">
    <source>
        <dbReference type="ARBA" id="ARBA00023163"/>
    </source>
</evidence>
<dbReference type="SUPFAM" id="SSF55021">
    <property type="entry name" value="ACT-like"/>
    <property type="match status" value="1"/>
</dbReference>
<dbReference type="NCBIfam" id="NF002169">
    <property type="entry name" value="PRK01002.1"/>
    <property type="match status" value="1"/>
</dbReference>
<keyword evidence="11" id="KW-1185">Reference proteome</keyword>
<dbReference type="InterPro" id="IPR022988">
    <property type="entry name" value="Ni_resp_reg_NikR"/>
</dbReference>
<dbReference type="CDD" id="cd22231">
    <property type="entry name" value="RHH_NikR_HicB-like"/>
    <property type="match status" value="1"/>
</dbReference>
<name>A0ABT3H798_9HYPH</name>
<sequence>MARVTISIDDELLEKFDVFIAEKGYETRSEGIRDAVRQLLAGEEVTQKKDVPCVGCVTYVYSHRERTLSARLMETQHHHHDIPAATLHVHIDPETCLETTVLRGTVAEVEDLADRITSQTGVRHGRLHVIPVETAKHEKHET</sequence>
<evidence type="ECO:0000256" key="2">
    <source>
        <dbReference type="ARBA" id="ARBA00022596"/>
    </source>
</evidence>
<evidence type="ECO:0000256" key="4">
    <source>
        <dbReference type="ARBA" id="ARBA00023015"/>
    </source>
</evidence>
<gene>
    <name evidence="10" type="ORF">M2319_000583</name>
</gene>
<feature type="domain" description="Transcription factor NikR nickel binding C-terminal" evidence="9">
    <location>
        <begin position="54"/>
        <end position="130"/>
    </location>
</feature>
<reference evidence="11" key="1">
    <citation type="submission" date="2023-07" db="EMBL/GenBank/DDBJ databases">
        <title>Genome sequencing of Purple Non-Sulfur Bacteria from various extreme environments.</title>
        <authorList>
            <person name="Mayer M."/>
        </authorList>
    </citation>
    <scope>NUCLEOTIDE SEQUENCE [LARGE SCALE GENOMIC DNA]</scope>
    <source>
        <strain evidence="11">DSM 17935</strain>
    </source>
</reference>
<feature type="binding site" evidence="7">
    <location>
        <position position="90"/>
    </location>
    <ligand>
        <name>Ni(2+)</name>
        <dbReference type="ChEBI" id="CHEBI:49786"/>
    </ligand>
</feature>
<dbReference type="EMBL" id="JAOQNS010000002">
    <property type="protein sequence ID" value="MCW2306264.1"/>
    <property type="molecule type" value="Genomic_DNA"/>
</dbReference>
<evidence type="ECO:0000256" key="7">
    <source>
        <dbReference type="HAMAP-Rule" id="MF_00476"/>
    </source>
</evidence>
<dbReference type="Pfam" id="PF08753">
    <property type="entry name" value="NikR_C"/>
    <property type="match status" value="1"/>
</dbReference>
<evidence type="ECO:0000256" key="1">
    <source>
        <dbReference type="ARBA" id="ARBA00008478"/>
    </source>
</evidence>
<dbReference type="InterPro" id="IPR010985">
    <property type="entry name" value="Ribbon_hlx_hlx"/>
</dbReference>
<dbReference type="InterPro" id="IPR050192">
    <property type="entry name" value="CopG/NikR_regulator"/>
</dbReference>
<comment type="function">
    <text evidence="7">Transcriptional regulator.</text>
</comment>
<dbReference type="NCBIfam" id="NF003381">
    <property type="entry name" value="PRK04460.1"/>
    <property type="match status" value="1"/>
</dbReference>
<evidence type="ECO:0000256" key="3">
    <source>
        <dbReference type="ARBA" id="ARBA00022723"/>
    </source>
</evidence>
<feature type="binding site" evidence="7">
    <location>
        <position position="96"/>
    </location>
    <ligand>
        <name>Ni(2+)</name>
        <dbReference type="ChEBI" id="CHEBI:49786"/>
    </ligand>
</feature>
<feature type="domain" description="Ribbon-helix-helix protein CopG" evidence="8">
    <location>
        <begin position="3"/>
        <end position="41"/>
    </location>
</feature>
<evidence type="ECO:0000313" key="10">
    <source>
        <dbReference type="EMBL" id="MCW2306264.1"/>
    </source>
</evidence>
<evidence type="ECO:0000259" key="9">
    <source>
        <dbReference type="Pfam" id="PF08753"/>
    </source>
</evidence>
<dbReference type="HAMAP" id="MF_00476">
    <property type="entry name" value="NikR"/>
    <property type="match status" value="1"/>
</dbReference>
<dbReference type="PANTHER" id="PTHR34719:SF2">
    <property type="entry name" value="NICKEL-RESPONSIVE REGULATOR"/>
    <property type="match status" value="1"/>
</dbReference>
<dbReference type="InterPro" id="IPR014864">
    <property type="entry name" value="TF_NikR_Ni-bd_C"/>
</dbReference>
<dbReference type="InterPro" id="IPR013321">
    <property type="entry name" value="Arc_rbn_hlx_hlx"/>
</dbReference>
<evidence type="ECO:0000256" key="5">
    <source>
        <dbReference type="ARBA" id="ARBA00023125"/>
    </source>
</evidence>
<dbReference type="PANTHER" id="PTHR34719">
    <property type="entry name" value="NICKEL-RESPONSIVE REGULATOR"/>
    <property type="match status" value="1"/>
</dbReference>
<protein>
    <recommendedName>
        <fullName evidence="7">Putative nickel-responsive regulator</fullName>
    </recommendedName>
</protein>
<keyword evidence="4 7" id="KW-0805">Transcription regulation</keyword>
<dbReference type="Gene3D" id="1.10.1220.10">
    <property type="entry name" value="Met repressor-like"/>
    <property type="match status" value="1"/>
</dbReference>
<dbReference type="Proteomes" id="UP001209755">
    <property type="component" value="Unassembled WGS sequence"/>
</dbReference>
<dbReference type="NCBIfam" id="NF002815">
    <property type="entry name" value="PRK02967.1"/>
    <property type="match status" value="1"/>
</dbReference>
<keyword evidence="2 7" id="KW-0533">Nickel</keyword>
<evidence type="ECO:0000259" key="8">
    <source>
        <dbReference type="Pfam" id="PF01402"/>
    </source>
</evidence>
<dbReference type="Gene3D" id="3.30.70.1150">
    <property type="entry name" value="ACT-like. Chain A, domain 2"/>
    <property type="match status" value="1"/>
</dbReference>
<dbReference type="InterPro" id="IPR002145">
    <property type="entry name" value="CopG"/>
</dbReference>
<comment type="caution">
    <text evidence="10">The sequence shown here is derived from an EMBL/GenBank/DDBJ whole genome shotgun (WGS) entry which is preliminary data.</text>
</comment>
<organism evidence="10 11">
    <name type="scientific">Rhodobium gokarnense</name>
    <dbReference type="NCBI Taxonomy" id="364296"/>
    <lineage>
        <taxon>Bacteria</taxon>
        <taxon>Pseudomonadati</taxon>
        <taxon>Pseudomonadota</taxon>
        <taxon>Alphaproteobacteria</taxon>
        <taxon>Hyphomicrobiales</taxon>
        <taxon>Rhodobiaceae</taxon>
        <taxon>Rhodobium</taxon>
    </lineage>
</organism>
<keyword evidence="3 7" id="KW-0479">Metal-binding</keyword>
<keyword evidence="6 7" id="KW-0804">Transcription</keyword>
<dbReference type="SUPFAM" id="SSF47598">
    <property type="entry name" value="Ribbon-helix-helix"/>
    <property type="match status" value="1"/>
</dbReference>
<feature type="binding site" evidence="7">
    <location>
        <position position="88"/>
    </location>
    <ligand>
        <name>Ni(2+)</name>
        <dbReference type="ChEBI" id="CHEBI:49786"/>
    </ligand>
</feature>
<dbReference type="InterPro" id="IPR027271">
    <property type="entry name" value="Acetolactate_synth/TF_NikR_C"/>
</dbReference>
<evidence type="ECO:0000313" key="11">
    <source>
        <dbReference type="Proteomes" id="UP001209755"/>
    </source>
</evidence>
<feature type="binding site" evidence="7">
    <location>
        <position position="77"/>
    </location>
    <ligand>
        <name>Ni(2+)</name>
        <dbReference type="ChEBI" id="CHEBI:49786"/>
    </ligand>
</feature>
<accession>A0ABT3H798</accession>
<comment type="similarity">
    <text evidence="1 7">Belongs to the transcriptional regulatory CopG/NikR family.</text>
</comment>
<proteinExistence type="inferred from homology"/>
<dbReference type="Pfam" id="PF01402">
    <property type="entry name" value="RHH_1"/>
    <property type="match status" value="1"/>
</dbReference>